<reference evidence="2" key="1">
    <citation type="journal article" date="2012" name="Mol. Plant Microbe Interact.">
        <title>A highly conserved effector in Fusarium oxysporum is required for full virulence on Arabidopsis.</title>
        <authorList>
            <person name="Thatcher L.F."/>
            <person name="Gardiner D.M."/>
            <person name="Kazan K."/>
            <person name="Manners J."/>
        </authorList>
    </citation>
    <scope>NUCLEOTIDE SEQUENCE [LARGE SCALE GENOMIC DNA]</scope>
    <source>
        <strain evidence="2">Fo5176</strain>
    </source>
</reference>
<feature type="region of interest" description="Disordered" evidence="1">
    <location>
        <begin position="1"/>
        <end position="25"/>
    </location>
</feature>
<name>F9FBR6_FUSOF</name>
<dbReference type="EMBL" id="AFQF01001249">
    <property type="protein sequence ID" value="EGU85697.1"/>
    <property type="molecule type" value="Genomic_DNA"/>
</dbReference>
<protein>
    <submittedName>
        <fullName evidence="2">Uncharacterized protein</fullName>
    </submittedName>
</protein>
<feature type="compositionally biased region" description="Polar residues" evidence="1">
    <location>
        <begin position="1"/>
        <end position="18"/>
    </location>
</feature>
<dbReference type="OrthoDB" id="10505516at2759"/>
<accession>F9FBR6</accession>
<comment type="caution">
    <text evidence="2">The sequence shown here is derived from an EMBL/GenBank/DDBJ whole genome shotgun (WGS) entry which is preliminary data.</text>
</comment>
<evidence type="ECO:0000256" key="1">
    <source>
        <dbReference type="SAM" id="MobiDB-lite"/>
    </source>
</evidence>
<dbReference type="AlphaFoldDB" id="F9FBR6"/>
<evidence type="ECO:0000313" key="2">
    <source>
        <dbReference type="EMBL" id="EGU85697.1"/>
    </source>
</evidence>
<organism evidence="2">
    <name type="scientific">Fusarium oxysporum (strain Fo5176)</name>
    <name type="common">Fusarium vascular wilt</name>
    <dbReference type="NCBI Taxonomy" id="660025"/>
    <lineage>
        <taxon>Eukaryota</taxon>
        <taxon>Fungi</taxon>
        <taxon>Dikarya</taxon>
        <taxon>Ascomycota</taxon>
        <taxon>Pezizomycotina</taxon>
        <taxon>Sordariomycetes</taxon>
        <taxon>Hypocreomycetidae</taxon>
        <taxon>Hypocreales</taxon>
        <taxon>Nectriaceae</taxon>
        <taxon>Fusarium</taxon>
        <taxon>Fusarium oxysporum species complex</taxon>
    </lineage>
</organism>
<sequence>MQVPESSTKQLKQFSQSSRLHRQGIRDSETSQALLVILDLTVSSCSVEWKWGRSTKKNSFKSLFGRVVAWPGVHPWCRSALTAKDRGSRTVKPADTQHVPSGLMHDNGTFLRLLLHDKSTVMIRQAAVRNCESTVRRKRRLRVLARGSKATESIRDAEIETDVSSVAGSGPKGSISFWVSGFFGSPSERSHHLSILHSSYAEQLPPASAVTETPRSVRFLVLAAVSAPPGSGYTPALVAF</sequence>
<gene>
    <name evidence="2" type="ORF">FOXB_03843</name>
</gene>
<proteinExistence type="predicted"/>